<dbReference type="InterPro" id="IPR039126">
    <property type="entry name" value="GGACT"/>
</dbReference>
<keyword evidence="5" id="KW-0808">Transferase</keyword>
<protein>
    <recommendedName>
        <fullName evidence="3">Gamma-glutamylcyclotransferase family protein</fullName>
    </recommendedName>
</protein>
<feature type="non-terminal residue" evidence="5">
    <location>
        <position position="1"/>
    </location>
</feature>
<feature type="active site" description="Proton acceptor" evidence="2">
    <location>
        <position position="87"/>
    </location>
</feature>
<dbReference type="InterPro" id="IPR036568">
    <property type="entry name" value="GGCT-like_sf"/>
</dbReference>
<evidence type="ECO:0000256" key="3">
    <source>
        <dbReference type="RuleBase" id="RU367036"/>
    </source>
</evidence>
<dbReference type="Pfam" id="PF06094">
    <property type="entry name" value="GGACT"/>
    <property type="match status" value="1"/>
</dbReference>
<evidence type="ECO:0000256" key="2">
    <source>
        <dbReference type="PIRSR" id="PIRSR639126-1"/>
    </source>
</evidence>
<dbReference type="OrthoDB" id="113620at2759"/>
<comment type="similarity">
    <text evidence="1 3">Belongs to the gamma-glutamylcyclotransferase family.</text>
</comment>
<gene>
    <name evidence="5" type="ORF">B7P43_G01434</name>
</gene>
<feature type="domain" description="Gamma-glutamylcyclotransferase AIG2-like" evidence="4">
    <location>
        <begin position="9"/>
        <end position="131"/>
    </location>
</feature>
<dbReference type="InterPro" id="IPR013024">
    <property type="entry name" value="GGCT-like"/>
</dbReference>
<evidence type="ECO:0000313" key="6">
    <source>
        <dbReference type="Proteomes" id="UP000235965"/>
    </source>
</evidence>
<evidence type="ECO:0000259" key="4">
    <source>
        <dbReference type="Pfam" id="PF06094"/>
    </source>
</evidence>
<dbReference type="PANTHER" id="PTHR12510">
    <property type="entry name" value="TROPONIN C-AKIN-1 PROTEIN"/>
    <property type="match status" value="1"/>
</dbReference>
<dbReference type="InParanoid" id="A0A2J7RK21"/>
<dbReference type="STRING" id="105785.A0A2J7RK21"/>
<dbReference type="GO" id="GO:0005829">
    <property type="term" value="C:cytosol"/>
    <property type="evidence" value="ECO:0007669"/>
    <property type="project" value="TreeGrafter"/>
</dbReference>
<comment type="caution">
    <text evidence="5">The sequence shown here is derived from an EMBL/GenBank/DDBJ whole genome shotgun (WGS) entry which is preliminary data.</text>
</comment>
<sequence length="160" mass="18745">RTSMSLHKVFVYGTLKRGEPNHHWITDTSKGLSRFIGVGKTIKKYPLVIGTKYNIPFVLDSPGQGHNVVGEVYEVDESMLHHLDILEEHPTFYTRETEEIELYAENIRSECWIYLLKKFKPEMLEQQHFADYSSSGDHGLVYAERYQREPSYNYKQDVMP</sequence>
<dbReference type="EMBL" id="NEVH01002981">
    <property type="protein sequence ID" value="PNF41182.1"/>
    <property type="molecule type" value="Genomic_DNA"/>
</dbReference>
<dbReference type="FunCoup" id="A0A2J7RK21">
    <property type="interactions" value="194"/>
</dbReference>
<dbReference type="AlphaFoldDB" id="A0A2J7RK21"/>
<dbReference type="PANTHER" id="PTHR12510:SF4">
    <property type="entry name" value="GAMMA-GLUTAMYLAMINECYCLOTRANSFERASE"/>
    <property type="match status" value="1"/>
</dbReference>
<name>A0A2J7RK21_9NEOP</name>
<organism evidence="5 6">
    <name type="scientific">Cryptotermes secundus</name>
    <dbReference type="NCBI Taxonomy" id="105785"/>
    <lineage>
        <taxon>Eukaryota</taxon>
        <taxon>Metazoa</taxon>
        <taxon>Ecdysozoa</taxon>
        <taxon>Arthropoda</taxon>
        <taxon>Hexapoda</taxon>
        <taxon>Insecta</taxon>
        <taxon>Pterygota</taxon>
        <taxon>Neoptera</taxon>
        <taxon>Polyneoptera</taxon>
        <taxon>Dictyoptera</taxon>
        <taxon>Blattodea</taxon>
        <taxon>Blattoidea</taxon>
        <taxon>Termitoidae</taxon>
        <taxon>Kalotermitidae</taxon>
        <taxon>Cryptotermitinae</taxon>
        <taxon>Cryptotermes</taxon>
    </lineage>
</organism>
<dbReference type="SUPFAM" id="SSF110857">
    <property type="entry name" value="Gamma-glutamyl cyclotransferase-like"/>
    <property type="match status" value="1"/>
</dbReference>
<evidence type="ECO:0000256" key="1">
    <source>
        <dbReference type="ARBA" id="ARBA00008861"/>
    </source>
</evidence>
<reference evidence="5 6" key="1">
    <citation type="submission" date="2017-12" db="EMBL/GenBank/DDBJ databases">
        <title>Hemimetabolous genomes reveal molecular basis of termite eusociality.</title>
        <authorList>
            <person name="Harrison M.C."/>
            <person name="Jongepier E."/>
            <person name="Robertson H.M."/>
            <person name="Arning N."/>
            <person name="Bitard-Feildel T."/>
            <person name="Chao H."/>
            <person name="Childers C.P."/>
            <person name="Dinh H."/>
            <person name="Doddapaneni H."/>
            <person name="Dugan S."/>
            <person name="Gowin J."/>
            <person name="Greiner C."/>
            <person name="Han Y."/>
            <person name="Hu H."/>
            <person name="Hughes D.S.T."/>
            <person name="Huylmans A.-K."/>
            <person name="Kemena C."/>
            <person name="Kremer L.P.M."/>
            <person name="Lee S.L."/>
            <person name="Lopez-Ezquerra A."/>
            <person name="Mallet L."/>
            <person name="Monroy-Kuhn J.M."/>
            <person name="Moser A."/>
            <person name="Murali S.C."/>
            <person name="Muzny D.M."/>
            <person name="Otani S."/>
            <person name="Piulachs M.-D."/>
            <person name="Poelchau M."/>
            <person name="Qu J."/>
            <person name="Schaub F."/>
            <person name="Wada-Katsumata A."/>
            <person name="Worley K.C."/>
            <person name="Xie Q."/>
            <person name="Ylla G."/>
            <person name="Poulsen M."/>
            <person name="Gibbs R.A."/>
            <person name="Schal C."/>
            <person name="Richards S."/>
            <person name="Belles X."/>
            <person name="Korb J."/>
            <person name="Bornberg-Bauer E."/>
        </authorList>
    </citation>
    <scope>NUCLEOTIDE SEQUENCE [LARGE SCALE GENOMIC DNA]</scope>
    <source>
        <tissue evidence="5">Whole body</tissue>
    </source>
</reference>
<proteinExistence type="inferred from homology"/>
<dbReference type="CDD" id="cd06661">
    <property type="entry name" value="GGCT_like"/>
    <property type="match status" value="1"/>
</dbReference>
<dbReference type="InterPro" id="IPR009288">
    <property type="entry name" value="AIG2-like_dom"/>
</dbReference>
<dbReference type="GO" id="GO:0016740">
    <property type="term" value="F:transferase activity"/>
    <property type="evidence" value="ECO:0007669"/>
    <property type="project" value="UniProtKB-KW"/>
</dbReference>
<accession>A0A2J7RK21</accession>
<dbReference type="Gene3D" id="3.10.490.10">
    <property type="entry name" value="Gamma-glutamyl cyclotransferase-like"/>
    <property type="match status" value="1"/>
</dbReference>
<dbReference type="GO" id="GO:0061929">
    <property type="term" value="F:gamma-glutamylaminecyclotransferase activity"/>
    <property type="evidence" value="ECO:0007669"/>
    <property type="project" value="InterPro"/>
</dbReference>
<dbReference type="Proteomes" id="UP000235965">
    <property type="component" value="Unassembled WGS sequence"/>
</dbReference>
<evidence type="ECO:0000313" key="5">
    <source>
        <dbReference type="EMBL" id="PNF41182.1"/>
    </source>
</evidence>
<keyword evidence="6" id="KW-1185">Reference proteome</keyword>